<protein>
    <recommendedName>
        <fullName evidence="2">protein-tyrosine-phosphatase</fullName>
        <ecNumber evidence="2">3.1.3.48</ecNumber>
    </recommendedName>
</protein>
<dbReference type="CDD" id="cd14518">
    <property type="entry name" value="DSP_fungal_YVH1"/>
    <property type="match status" value="1"/>
</dbReference>
<evidence type="ECO:0000256" key="3">
    <source>
        <dbReference type="ARBA" id="ARBA00022801"/>
    </source>
</evidence>
<reference evidence="7" key="1">
    <citation type="submission" date="2025-02" db="EMBL/GenBank/DDBJ databases">
        <authorList>
            <consortium name="NCBI Genome Project"/>
        </authorList>
    </citation>
    <scope>NUCLEOTIDE SEQUENCE</scope>
</reference>
<dbReference type="VEuPathDB" id="FungiDB:An04g01480"/>
<keyword evidence="4" id="KW-0904">Protein phosphatase</keyword>
<dbReference type="InterPro" id="IPR016130">
    <property type="entry name" value="Tyr_Pase_AS"/>
</dbReference>
<dbReference type="InterPro" id="IPR029021">
    <property type="entry name" value="Prot-tyrosine_phosphatase-like"/>
</dbReference>
<keyword evidence="3" id="KW-0378">Hydrolase</keyword>
<evidence type="ECO:0000256" key="4">
    <source>
        <dbReference type="ARBA" id="ARBA00022912"/>
    </source>
</evidence>
<dbReference type="PROSITE" id="PS50054">
    <property type="entry name" value="TYR_PHOSPHATASE_DUAL"/>
    <property type="match status" value="1"/>
</dbReference>
<feature type="domain" description="Tyrosine specific protein phosphatases" evidence="6">
    <location>
        <begin position="100"/>
        <end position="160"/>
    </location>
</feature>
<dbReference type="PANTHER" id="PTHR45848">
    <property type="entry name" value="DUAL SPECIFICITY PROTEIN PHOSPHATASE 12 FAMILY MEMBER"/>
    <property type="match status" value="1"/>
</dbReference>
<dbReference type="Gene3D" id="3.90.190.10">
    <property type="entry name" value="Protein tyrosine phosphatase superfamily"/>
    <property type="match status" value="1"/>
</dbReference>
<dbReference type="PROSITE" id="PS00383">
    <property type="entry name" value="TYR_PHOSPHATASE_1"/>
    <property type="match status" value="1"/>
</dbReference>
<evidence type="ECO:0000256" key="1">
    <source>
        <dbReference type="ARBA" id="ARBA00008601"/>
    </source>
</evidence>
<dbReference type="SUPFAM" id="SSF52799">
    <property type="entry name" value="(Phosphotyrosine protein) phosphatases II"/>
    <property type="match status" value="1"/>
</dbReference>
<dbReference type="RefSeq" id="XP_059605254.1">
    <property type="nucleotide sequence ID" value="XM_059747325.1"/>
</dbReference>
<dbReference type="InterPro" id="IPR000387">
    <property type="entry name" value="Tyr_Pase_dom"/>
</dbReference>
<dbReference type="Pfam" id="PF00782">
    <property type="entry name" value="DSPc"/>
    <property type="match status" value="1"/>
</dbReference>
<gene>
    <name evidence="7" type="ORF">An04g01480</name>
</gene>
<evidence type="ECO:0000259" key="6">
    <source>
        <dbReference type="PROSITE" id="PS50056"/>
    </source>
</evidence>
<dbReference type="KEGG" id="ang:An04g01480"/>
<evidence type="ECO:0000259" key="5">
    <source>
        <dbReference type="PROSITE" id="PS50054"/>
    </source>
</evidence>
<reference evidence="7" key="2">
    <citation type="submission" date="2025-08" db="UniProtKB">
        <authorList>
            <consortium name="RefSeq"/>
        </authorList>
    </citation>
    <scope>IDENTIFICATION</scope>
</reference>
<evidence type="ECO:0000256" key="2">
    <source>
        <dbReference type="ARBA" id="ARBA00013064"/>
    </source>
</evidence>
<dbReference type="GO" id="GO:0004725">
    <property type="term" value="F:protein tyrosine phosphatase activity"/>
    <property type="evidence" value="ECO:0007669"/>
    <property type="project" value="UniProtKB-EC"/>
</dbReference>
<dbReference type="PROSITE" id="PS50056">
    <property type="entry name" value="TYR_PHOSPHATASE_2"/>
    <property type="match status" value="1"/>
</dbReference>
<sequence>MPQAARKPAAAMLPLPLPYTLTVYFRAAICRIAANQSDGVTISWHHTECILALKNKAALTRANITHVVSVLRLQPADDVFESFQHHCIEVDDVDDENLLEHFPAAVKFIQSGLDAGGGVLVHCAMGKSRSATVCIAYMLSRQPSALTPESALDIIRQNRPLCEPNPGFMEQLSVYHQMGCPDDVTSHPLYSRWLYRREVEESVACGRAPELKSVLFEDEQPRQSQEPAGRMTEIKCRKCRRKLATTQFIIPHTSQKSARASTADCAHVFLHPLTWMRPSLFPGTDSESSGSPYGAPPEDAPLSGRLTCPNSSCGANIGKFAWQGMQCSCGEWVVPAIGLAKARVDISERVNIIRGPGNLPAAMGIRLPPGMRSNPADESNGRGNL</sequence>
<dbReference type="InterPro" id="IPR000340">
    <property type="entry name" value="Dual-sp_phosphatase_cat-dom"/>
</dbReference>
<name>A0AAJ8E387_ASPNG</name>
<proteinExistence type="inferred from homology"/>
<dbReference type="AlphaFoldDB" id="A0AAJ8E387"/>
<organism evidence="7">
    <name type="scientific">Aspergillus niger</name>
    <dbReference type="NCBI Taxonomy" id="5061"/>
    <lineage>
        <taxon>Eukaryota</taxon>
        <taxon>Fungi</taxon>
        <taxon>Dikarya</taxon>
        <taxon>Ascomycota</taxon>
        <taxon>Pezizomycotina</taxon>
        <taxon>Eurotiomycetes</taxon>
        <taxon>Eurotiomycetidae</taxon>
        <taxon>Eurotiales</taxon>
        <taxon>Aspergillaceae</taxon>
        <taxon>Aspergillus</taxon>
        <taxon>Aspergillus subgen. Circumdati</taxon>
    </lineage>
</organism>
<dbReference type="InterPro" id="IPR020422">
    <property type="entry name" value="TYR_PHOSPHATASE_DUAL_dom"/>
</dbReference>
<feature type="domain" description="Tyrosine-protein phosphatase" evidence="5">
    <location>
        <begin position="31"/>
        <end position="181"/>
    </location>
</feature>
<dbReference type="PANTHER" id="PTHR45848:SF4">
    <property type="entry name" value="DUAL SPECIFICITY PROTEIN PHOSPHATASE 12"/>
    <property type="match status" value="1"/>
</dbReference>
<comment type="similarity">
    <text evidence="1">Belongs to the protein-tyrosine phosphatase family. Non-receptor class dual specificity subfamily.</text>
</comment>
<dbReference type="SMART" id="SM00195">
    <property type="entry name" value="DSPc"/>
    <property type="match status" value="1"/>
</dbReference>
<dbReference type="GeneID" id="4990551"/>
<evidence type="ECO:0000313" key="7">
    <source>
        <dbReference type="RefSeq" id="XP_059605254.1"/>
    </source>
</evidence>
<accession>A0AAJ8E387</accession>
<dbReference type="EC" id="3.1.3.48" evidence="2"/>